<gene>
    <name evidence="2" type="ORF">GMARGA_LOCUS44837</name>
</gene>
<feature type="region of interest" description="Disordered" evidence="1">
    <location>
        <begin position="1"/>
        <end position="21"/>
    </location>
</feature>
<proteinExistence type="predicted"/>
<feature type="compositionally biased region" description="Polar residues" evidence="1">
    <location>
        <begin position="9"/>
        <end position="21"/>
    </location>
</feature>
<feature type="non-terminal residue" evidence="2">
    <location>
        <position position="41"/>
    </location>
</feature>
<comment type="caution">
    <text evidence="2">The sequence shown here is derived from an EMBL/GenBank/DDBJ whole genome shotgun (WGS) entry which is preliminary data.</text>
</comment>
<evidence type="ECO:0000256" key="1">
    <source>
        <dbReference type="SAM" id="MobiDB-lite"/>
    </source>
</evidence>
<evidence type="ECO:0000313" key="3">
    <source>
        <dbReference type="Proteomes" id="UP000789901"/>
    </source>
</evidence>
<accession>A0ABN7XNU6</accession>
<dbReference type="EMBL" id="CAJVQB010155383">
    <property type="protein sequence ID" value="CAG8856016.1"/>
    <property type="molecule type" value="Genomic_DNA"/>
</dbReference>
<feature type="non-terminal residue" evidence="2">
    <location>
        <position position="1"/>
    </location>
</feature>
<keyword evidence="3" id="KW-1185">Reference proteome</keyword>
<name>A0ABN7XNU6_GIGMA</name>
<dbReference type="Proteomes" id="UP000789901">
    <property type="component" value="Unassembled WGS sequence"/>
</dbReference>
<reference evidence="2 3" key="1">
    <citation type="submission" date="2021-06" db="EMBL/GenBank/DDBJ databases">
        <authorList>
            <person name="Kallberg Y."/>
            <person name="Tangrot J."/>
            <person name="Rosling A."/>
        </authorList>
    </citation>
    <scope>NUCLEOTIDE SEQUENCE [LARGE SCALE GENOMIC DNA]</scope>
    <source>
        <strain evidence="2 3">120-4 pot B 10/14</strain>
    </source>
</reference>
<sequence length="41" mass="4599">LHIMCRINPSDTPHNTSSLDSFDNAHSPHSINISHTDFLLI</sequence>
<protein>
    <submittedName>
        <fullName evidence="2">37181_t:CDS:1</fullName>
    </submittedName>
</protein>
<evidence type="ECO:0000313" key="2">
    <source>
        <dbReference type="EMBL" id="CAG8856016.1"/>
    </source>
</evidence>
<organism evidence="2 3">
    <name type="scientific">Gigaspora margarita</name>
    <dbReference type="NCBI Taxonomy" id="4874"/>
    <lineage>
        <taxon>Eukaryota</taxon>
        <taxon>Fungi</taxon>
        <taxon>Fungi incertae sedis</taxon>
        <taxon>Mucoromycota</taxon>
        <taxon>Glomeromycotina</taxon>
        <taxon>Glomeromycetes</taxon>
        <taxon>Diversisporales</taxon>
        <taxon>Gigasporaceae</taxon>
        <taxon>Gigaspora</taxon>
    </lineage>
</organism>